<comment type="caution">
    <text evidence="1">The sequence shown here is derived from an EMBL/GenBank/DDBJ whole genome shotgun (WGS) entry which is preliminary data.</text>
</comment>
<evidence type="ECO:0000313" key="1">
    <source>
        <dbReference type="EMBL" id="RZC41009.1"/>
    </source>
</evidence>
<gene>
    <name evidence="1" type="ORF">BDFB_015015</name>
</gene>
<organism evidence="1 2">
    <name type="scientific">Asbolus verrucosus</name>
    <name type="common">Desert ironclad beetle</name>
    <dbReference type="NCBI Taxonomy" id="1661398"/>
    <lineage>
        <taxon>Eukaryota</taxon>
        <taxon>Metazoa</taxon>
        <taxon>Ecdysozoa</taxon>
        <taxon>Arthropoda</taxon>
        <taxon>Hexapoda</taxon>
        <taxon>Insecta</taxon>
        <taxon>Pterygota</taxon>
        <taxon>Neoptera</taxon>
        <taxon>Endopterygota</taxon>
        <taxon>Coleoptera</taxon>
        <taxon>Polyphaga</taxon>
        <taxon>Cucujiformia</taxon>
        <taxon>Tenebrionidae</taxon>
        <taxon>Pimeliinae</taxon>
        <taxon>Asbolus</taxon>
    </lineage>
</organism>
<dbReference type="OrthoDB" id="6766291at2759"/>
<dbReference type="GO" id="GO:0003676">
    <property type="term" value="F:nucleic acid binding"/>
    <property type="evidence" value="ECO:0007669"/>
    <property type="project" value="InterPro"/>
</dbReference>
<dbReference type="EMBL" id="QDEB01020922">
    <property type="protein sequence ID" value="RZC41009.1"/>
    <property type="molecule type" value="Genomic_DNA"/>
</dbReference>
<dbReference type="PANTHER" id="PTHR47326:SF1">
    <property type="entry name" value="HTH PSQ-TYPE DOMAIN-CONTAINING PROTEIN"/>
    <property type="match status" value="1"/>
</dbReference>
<dbReference type="STRING" id="1661398.A0A482W8D8"/>
<dbReference type="Proteomes" id="UP000292052">
    <property type="component" value="Unassembled WGS sequence"/>
</dbReference>
<evidence type="ECO:0008006" key="3">
    <source>
        <dbReference type="Google" id="ProtNLM"/>
    </source>
</evidence>
<keyword evidence="2" id="KW-1185">Reference proteome</keyword>
<feature type="non-terminal residue" evidence="1">
    <location>
        <position position="131"/>
    </location>
</feature>
<protein>
    <recommendedName>
        <fullName evidence="3">DDE 3 domain containing protein</fullName>
    </recommendedName>
</protein>
<dbReference type="InterPro" id="IPR036397">
    <property type="entry name" value="RNaseH_sf"/>
</dbReference>
<proteinExistence type="predicted"/>
<name>A0A482W8D8_ASBVE</name>
<accession>A0A482W8D8</accession>
<sequence length="131" mass="15750">FKNLNFQIVGTLNADRYRLEILTPFIETLLDDELTQGYFQQDGARIHTTWANLNFLMEFYQYRIISLNMPQAQEWPPRSCDMTPCDFFLWPYIKNSIFNTLVVDMNDLRQRITNKFEEINDLPWMLENVIN</sequence>
<feature type="non-terminal residue" evidence="1">
    <location>
        <position position="1"/>
    </location>
</feature>
<dbReference type="AlphaFoldDB" id="A0A482W8D8"/>
<dbReference type="PANTHER" id="PTHR47326">
    <property type="entry name" value="TRANSPOSABLE ELEMENT TC3 TRANSPOSASE-LIKE PROTEIN"/>
    <property type="match status" value="1"/>
</dbReference>
<reference evidence="1 2" key="1">
    <citation type="submission" date="2017-03" db="EMBL/GenBank/DDBJ databases">
        <title>Genome of the blue death feigning beetle - Asbolus verrucosus.</title>
        <authorList>
            <person name="Rider S.D."/>
        </authorList>
    </citation>
    <scope>NUCLEOTIDE SEQUENCE [LARGE SCALE GENOMIC DNA]</scope>
    <source>
        <strain evidence="1">Butters</strain>
        <tissue evidence="1">Head and leg muscle</tissue>
    </source>
</reference>
<evidence type="ECO:0000313" key="2">
    <source>
        <dbReference type="Proteomes" id="UP000292052"/>
    </source>
</evidence>
<dbReference type="Gene3D" id="3.30.420.10">
    <property type="entry name" value="Ribonuclease H-like superfamily/Ribonuclease H"/>
    <property type="match status" value="1"/>
</dbReference>